<dbReference type="EMBL" id="JAEPCM010000427">
    <property type="protein sequence ID" value="MCG7947122.1"/>
    <property type="molecule type" value="Genomic_DNA"/>
</dbReference>
<gene>
    <name evidence="5" type="ORF">JAZ07_12325</name>
</gene>
<feature type="domain" description="ABC transporter type 1 GsiC-like N-terminal" evidence="4">
    <location>
        <begin position="1"/>
        <end position="126"/>
    </location>
</feature>
<proteinExistence type="predicted"/>
<feature type="non-terminal residue" evidence="5">
    <location>
        <position position="130"/>
    </location>
</feature>
<keyword evidence="3" id="KW-0472">Membrane</keyword>
<dbReference type="PANTHER" id="PTHR30465:SF0">
    <property type="entry name" value="OLIGOPEPTIDE TRANSPORT SYSTEM PERMEASE PROTEIN APPB"/>
    <property type="match status" value="1"/>
</dbReference>
<evidence type="ECO:0000256" key="2">
    <source>
        <dbReference type="ARBA" id="ARBA00022448"/>
    </source>
</evidence>
<evidence type="ECO:0000259" key="4">
    <source>
        <dbReference type="Pfam" id="PF19300"/>
    </source>
</evidence>
<protein>
    <submittedName>
        <fullName evidence="5">ABC transporter permease</fullName>
    </submittedName>
</protein>
<evidence type="ECO:0000313" key="5">
    <source>
        <dbReference type="EMBL" id="MCG7947122.1"/>
    </source>
</evidence>
<comment type="caution">
    <text evidence="5">The sequence shown here is derived from an EMBL/GenBank/DDBJ whole genome shotgun (WGS) entry which is preliminary data.</text>
</comment>
<dbReference type="Pfam" id="PF19300">
    <property type="entry name" value="BPD_transp_1_N"/>
    <property type="match status" value="1"/>
</dbReference>
<keyword evidence="2" id="KW-0813">Transport</keyword>
<accession>A0A9E4N4N8</accession>
<evidence type="ECO:0000313" key="6">
    <source>
        <dbReference type="Proteomes" id="UP000886667"/>
    </source>
</evidence>
<dbReference type="InterPro" id="IPR045621">
    <property type="entry name" value="BPD_transp_1_N"/>
</dbReference>
<dbReference type="PANTHER" id="PTHR30465">
    <property type="entry name" value="INNER MEMBRANE ABC TRANSPORTER"/>
    <property type="match status" value="1"/>
</dbReference>
<organism evidence="5 6">
    <name type="scientific">Candidatus Thiodiazotropha taylori</name>
    <dbReference type="NCBI Taxonomy" id="2792791"/>
    <lineage>
        <taxon>Bacteria</taxon>
        <taxon>Pseudomonadati</taxon>
        <taxon>Pseudomonadota</taxon>
        <taxon>Gammaproteobacteria</taxon>
        <taxon>Chromatiales</taxon>
        <taxon>Sedimenticolaceae</taxon>
        <taxon>Candidatus Thiodiazotropha</taxon>
    </lineage>
</organism>
<evidence type="ECO:0000256" key="3">
    <source>
        <dbReference type="ARBA" id="ARBA00022475"/>
    </source>
</evidence>
<dbReference type="AlphaFoldDB" id="A0A9E4N4N8"/>
<keyword evidence="3" id="KW-1003">Cell membrane</keyword>
<dbReference type="Proteomes" id="UP000886667">
    <property type="component" value="Unassembled WGS sequence"/>
</dbReference>
<name>A0A9E4N4N8_9GAMM</name>
<sequence>MLTYLIRRVLLMVPTLLGITLVVFVVMASSPGGISAQSLVEGQNLDPEAKQEIEAYYNRLYGLDDPPYMQYLRWLNNVSPIGFVFDEENQMSGFSFSKGADFGRSFRYGRPVTDLLAERVPITVLLNVLS</sequence>
<dbReference type="GO" id="GO:0005886">
    <property type="term" value="C:plasma membrane"/>
    <property type="evidence" value="ECO:0007669"/>
    <property type="project" value="UniProtKB-SubCell"/>
</dbReference>
<comment type="subcellular location">
    <subcellularLocation>
        <location evidence="1">Cell membrane</location>
        <topology evidence="1">Multi-pass membrane protein</topology>
    </subcellularLocation>
</comment>
<reference evidence="5" key="1">
    <citation type="journal article" date="2021" name="Proc. Natl. Acad. Sci. U.S.A.">
        <title>Global biogeography of chemosynthetic symbionts reveals both localized and globally distributed symbiont groups. .</title>
        <authorList>
            <person name="Osvatic J.T."/>
            <person name="Wilkins L.G.E."/>
            <person name="Leibrecht L."/>
            <person name="Leray M."/>
            <person name="Zauner S."/>
            <person name="Polzin J."/>
            <person name="Camacho Y."/>
            <person name="Gros O."/>
            <person name="van Gils J.A."/>
            <person name="Eisen J.A."/>
            <person name="Petersen J.M."/>
            <person name="Yuen B."/>
        </authorList>
    </citation>
    <scope>NUCLEOTIDE SEQUENCE</scope>
    <source>
        <strain evidence="5">MAGclacostrist064TRANS</strain>
    </source>
</reference>
<evidence type="ECO:0000256" key="1">
    <source>
        <dbReference type="ARBA" id="ARBA00004651"/>
    </source>
</evidence>